<dbReference type="InterPro" id="IPR005225">
    <property type="entry name" value="Small_GTP-bd"/>
</dbReference>
<evidence type="ECO:0000256" key="3">
    <source>
        <dbReference type="ARBA" id="ARBA00022614"/>
    </source>
</evidence>
<dbReference type="InterPro" id="IPR036388">
    <property type="entry name" value="WH-like_DNA-bd_sf"/>
</dbReference>
<dbReference type="eggNOG" id="COG1100">
    <property type="taxonomic scope" value="Bacteria"/>
</dbReference>
<dbReference type="Gene3D" id="3.80.10.10">
    <property type="entry name" value="Ribonuclease Inhibitor"/>
    <property type="match status" value="1"/>
</dbReference>
<keyword evidence="7" id="KW-0418">Kinase</keyword>
<dbReference type="PRINTS" id="PR00449">
    <property type="entry name" value="RASTRNSFRMNG"/>
</dbReference>
<dbReference type="Pfam" id="PF08477">
    <property type="entry name" value="Roc"/>
    <property type="match status" value="1"/>
</dbReference>
<dbReference type="Pfam" id="PF13855">
    <property type="entry name" value="LRR_8"/>
    <property type="match status" value="1"/>
</dbReference>
<protein>
    <recommendedName>
        <fullName evidence="1">non-specific serine/threonine protein kinase</fullName>
        <ecNumber evidence="1">2.7.11.1</ecNumber>
    </recommendedName>
</protein>
<accession>B8FLV3</accession>
<dbReference type="InterPro" id="IPR020859">
    <property type="entry name" value="ROC"/>
</dbReference>
<dbReference type="PROSITE" id="PS51450">
    <property type="entry name" value="LRR"/>
    <property type="match status" value="1"/>
</dbReference>
<dbReference type="NCBIfam" id="TIGR00231">
    <property type="entry name" value="small_GTP"/>
    <property type="match status" value="1"/>
</dbReference>
<dbReference type="AlphaFoldDB" id="B8FLV3"/>
<dbReference type="Pfam" id="PF25497">
    <property type="entry name" value="COR-B"/>
    <property type="match status" value="1"/>
</dbReference>
<dbReference type="InterPro" id="IPR032675">
    <property type="entry name" value="LRR_dom_sf"/>
</dbReference>
<reference evidence="13 14" key="1">
    <citation type="journal article" date="2012" name="Environ. Microbiol.">
        <title>The genome sequence of Desulfatibacillum alkenivorans AK-01: a blueprint for anaerobic alkane oxidation.</title>
        <authorList>
            <person name="Callaghan A.V."/>
            <person name="Morris B.E."/>
            <person name="Pereira I.A."/>
            <person name="McInerney M.J."/>
            <person name="Austin R.N."/>
            <person name="Groves J.T."/>
            <person name="Kukor J.J."/>
            <person name="Suflita J.M."/>
            <person name="Young L.Y."/>
            <person name="Zylstra G.J."/>
            <person name="Wawrik B."/>
        </authorList>
    </citation>
    <scope>NUCLEOTIDE SEQUENCE [LARGE SCALE GENOMIC DNA]</scope>
    <source>
        <strain evidence="13 14">AK-01</strain>
    </source>
</reference>
<dbReference type="PANTHER" id="PTHR48051:SF54">
    <property type="entry name" value="LEUCINE-RICH REPEAT-CONTAINING PROTEIN"/>
    <property type="match status" value="1"/>
</dbReference>
<evidence type="ECO:0000256" key="10">
    <source>
        <dbReference type="ARBA" id="ARBA00047899"/>
    </source>
</evidence>
<name>B8FLV3_DESAL</name>
<comment type="catalytic activity">
    <reaction evidence="11">
        <text>L-seryl-[protein] + ATP = O-phospho-L-seryl-[protein] + ADP + H(+)</text>
        <dbReference type="Rhea" id="RHEA:17989"/>
        <dbReference type="Rhea" id="RHEA-COMP:9863"/>
        <dbReference type="Rhea" id="RHEA-COMP:11604"/>
        <dbReference type="ChEBI" id="CHEBI:15378"/>
        <dbReference type="ChEBI" id="CHEBI:29999"/>
        <dbReference type="ChEBI" id="CHEBI:30616"/>
        <dbReference type="ChEBI" id="CHEBI:83421"/>
        <dbReference type="ChEBI" id="CHEBI:456216"/>
        <dbReference type="EC" id="2.7.11.1"/>
    </reaction>
</comment>
<keyword evidence="5" id="KW-0677">Repeat</keyword>
<dbReference type="SUPFAM" id="SSF52540">
    <property type="entry name" value="P-loop containing nucleoside triphosphate hydrolases"/>
    <property type="match status" value="1"/>
</dbReference>
<keyword evidence="6" id="KW-0547">Nucleotide-binding</keyword>
<evidence type="ECO:0000313" key="13">
    <source>
        <dbReference type="EMBL" id="ACL05457.1"/>
    </source>
</evidence>
<evidence type="ECO:0000259" key="12">
    <source>
        <dbReference type="PROSITE" id="PS51424"/>
    </source>
</evidence>
<evidence type="ECO:0000256" key="5">
    <source>
        <dbReference type="ARBA" id="ARBA00022737"/>
    </source>
</evidence>
<keyword evidence="2" id="KW-0723">Serine/threonine-protein kinase</keyword>
<dbReference type="SMART" id="SM00369">
    <property type="entry name" value="LRR_TYP"/>
    <property type="match status" value="5"/>
</dbReference>
<dbReference type="Gene3D" id="1.10.10.2200">
    <property type="match status" value="1"/>
</dbReference>
<gene>
    <name evidence="13" type="ordered locus">Dalk_3770</name>
</gene>
<dbReference type="Proteomes" id="UP000000739">
    <property type="component" value="Chromosome"/>
</dbReference>
<dbReference type="Pfam" id="PF16095">
    <property type="entry name" value="COR-A"/>
    <property type="match status" value="1"/>
</dbReference>
<dbReference type="PROSITE" id="PS51424">
    <property type="entry name" value="ROC"/>
    <property type="match status" value="1"/>
</dbReference>
<dbReference type="InterPro" id="IPR027417">
    <property type="entry name" value="P-loop_NTPase"/>
</dbReference>
<organism evidence="13 14">
    <name type="scientific">Desulfatibacillum aliphaticivorans</name>
    <dbReference type="NCBI Taxonomy" id="218208"/>
    <lineage>
        <taxon>Bacteria</taxon>
        <taxon>Pseudomonadati</taxon>
        <taxon>Thermodesulfobacteriota</taxon>
        <taxon>Desulfobacteria</taxon>
        <taxon>Desulfobacterales</taxon>
        <taxon>Desulfatibacillaceae</taxon>
        <taxon>Desulfatibacillum</taxon>
    </lineage>
</organism>
<dbReference type="HOGENOM" id="CLU_006878_3_0_7"/>
<dbReference type="GO" id="GO:0005525">
    <property type="term" value="F:GTP binding"/>
    <property type="evidence" value="ECO:0007669"/>
    <property type="project" value="InterPro"/>
</dbReference>
<evidence type="ECO:0000256" key="8">
    <source>
        <dbReference type="ARBA" id="ARBA00022840"/>
    </source>
</evidence>
<keyword evidence="8" id="KW-0067">ATP-binding</keyword>
<dbReference type="Gene3D" id="1.10.10.10">
    <property type="entry name" value="Winged helix-like DNA-binding domain superfamily/Winged helix DNA-binding domain"/>
    <property type="match status" value="1"/>
</dbReference>
<dbReference type="EMBL" id="CP001322">
    <property type="protein sequence ID" value="ACL05457.1"/>
    <property type="molecule type" value="Genomic_DNA"/>
</dbReference>
<keyword evidence="4" id="KW-0808">Transferase</keyword>
<dbReference type="eggNOG" id="COG4886">
    <property type="taxonomic scope" value="Bacteria"/>
</dbReference>
<dbReference type="SMART" id="SM00173">
    <property type="entry name" value="RAS"/>
    <property type="match status" value="1"/>
</dbReference>
<evidence type="ECO:0000256" key="6">
    <source>
        <dbReference type="ARBA" id="ARBA00022741"/>
    </source>
</evidence>
<keyword evidence="9" id="KW-0342">GTP-binding</keyword>
<proteinExistence type="predicted"/>
<dbReference type="GO" id="GO:0005524">
    <property type="term" value="F:ATP binding"/>
    <property type="evidence" value="ECO:0007669"/>
    <property type="project" value="UniProtKB-KW"/>
</dbReference>
<dbReference type="InterPro" id="IPR050216">
    <property type="entry name" value="LRR_domain-containing"/>
</dbReference>
<evidence type="ECO:0000256" key="9">
    <source>
        <dbReference type="ARBA" id="ARBA00023134"/>
    </source>
</evidence>
<evidence type="ECO:0000313" key="14">
    <source>
        <dbReference type="Proteomes" id="UP000000739"/>
    </source>
</evidence>
<dbReference type="KEGG" id="dal:Dalk_3770"/>
<dbReference type="GO" id="GO:0005737">
    <property type="term" value="C:cytoplasm"/>
    <property type="evidence" value="ECO:0007669"/>
    <property type="project" value="TreeGrafter"/>
</dbReference>
<sequence length="792" mass="89785">MANLIDLDLLNNQLVEFPAEINKLTNLTHLDLQINRLTVLSPQISNLGKLKRLYISGNQLTQLTPEIGKLTNLTSLYLFGNRLTELPSEIGNLTNLTRLCLFGNQLNSLPIELLQLSNLIELYLHNNEELGIPPEILGPELKQTLVFGSNKKAKTPANPADILEYYFRTLQEPSLPLNQAKVILVGEGKVGKTSLLNRLIDNEFNAKEDQTKGIEIRRWPIQLENEEINLNVWDFGGQEIMHATHQFFLTKRSIYVLVLDSRQSAEANRLEYWLRMIQSFGGDSPVIVVCNQCDQQAMDLNWTGLKAKYPFIKDFVRQASCKKNVGIEEVKKKIQGAVTGLPHIKDLVPKTWFHIKDSLEDQKENGLDCLSIDDYRSLCTSKLVTEETDQDLLVNFLNDLGVMLHYGDHQVLCDLNILNPQWVTQGVYAIINHPDLLRKRNGIVTLADLEYILDKKRYPAHRRRFIADMMCKFELCYSFGESQNDTYMVPSLLSENEQDTGAWDGALGLQYKYDPLPAGIISRFIVRMHAYISQNTYWKNGVVLISENGKNRALVKADPADNLVAIQVNGEENGRRAFLELIRADFRKIHASPKREGVKELVPLPNKPKVTVSYQHLVTLEKAGLEEFIPEGTDKIYSVKPLLDGVEAPQDRTPQEMDDEKEFLRDVVKDYSGHLRRQTLLTAKVSSDIKEVAKHGFKATAMNQAILNTLIDAITRDNLQFARAIQVVEEKVEEIRPQLEVDKKNEIMKLVGQLRQADKKQAPGLIDQMNTLVWGAAGSGLWAVIAQGLNYL</sequence>
<keyword evidence="14" id="KW-1185">Reference proteome</keyword>
<dbReference type="eggNOG" id="COG0640">
    <property type="taxonomic scope" value="Bacteria"/>
</dbReference>
<keyword evidence="3" id="KW-0433">Leucine-rich repeat</keyword>
<evidence type="ECO:0000256" key="7">
    <source>
        <dbReference type="ARBA" id="ARBA00022777"/>
    </source>
</evidence>
<dbReference type="PANTHER" id="PTHR48051">
    <property type="match status" value="1"/>
</dbReference>
<dbReference type="InterPro" id="IPR001611">
    <property type="entry name" value="Leu-rich_rpt"/>
</dbReference>
<dbReference type="GO" id="GO:0004674">
    <property type="term" value="F:protein serine/threonine kinase activity"/>
    <property type="evidence" value="ECO:0007669"/>
    <property type="project" value="UniProtKB-KW"/>
</dbReference>
<comment type="catalytic activity">
    <reaction evidence="10">
        <text>L-threonyl-[protein] + ATP = O-phospho-L-threonyl-[protein] + ADP + H(+)</text>
        <dbReference type="Rhea" id="RHEA:46608"/>
        <dbReference type="Rhea" id="RHEA-COMP:11060"/>
        <dbReference type="Rhea" id="RHEA-COMP:11605"/>
        <dbReference type="ChEBI" id="CHEBI:15378"/>
        <dbReference type="ChEBI" id="CHEBI:30013"/>
        <dbReference type="ChEBI" id="CHEBI:30616"/>
        <dbReference type="ChEBI" id="CHEBI:61977"/>
        <dbReference type="ChEBI" id="CHEBI:456216"/>
        <dbReference type="EC" id="2.7.11.1"/>
    </reaction>
</comment>
<dbReference type="InterPro" id="IPR032171">
    <property type="entry name" value="COR-A"/>
</dbReference>
<evidence type="ECO:0000256" key="4">
    <source>
        <dbReference type="ARBA" id="ARBA00022679"/>
    </source>
</evidence>
<dbReference type="EC" id="2.7.11.1" evidence="1"/>
<dbReference type="InterPro" id="IPR003591">
    <property type="entry name" value="Leu-rich_rpt_typical-subtyp"/>
</dbReference>
<evidence type="ECO:0000256" key="2">
    <source>
        <dbReference type="ARBA" id="ARBA00022527"/>
    </source>
</evidence>
<dbReference type="SMART" id="SM00175">
    <property type="entry name" value="RAB"/>
    <property type="match status" value="1"/>
</dbReference>
<dbReference type="PROSITE" id="PS51419">
    <property type="entry name" value="RAB"/>
    <property type="match status" value="1"/>
</dbReference>
<feature type="domain" description="Roc" evidence="12">
    <location>
        <begin position="173"/>
        <end position="341"/>
    </location>
</feature>
<dbReference type="SUPFAM" id="SSF52075">
    <property type="entry name" value="Outer arm dynein light chain 1"/>
    <property type="match status" value="1"/>
</dbReference>
<dbReference type="Gene3D" id="3.30.310.200">
    <property type="match status" value="1"/>
</dbReference>
<dbReference type="InterPro" id="IPR057263">
    <property type="entry name" value="COR-B"/>
</dbReference>
<dbReference type="Gene3D" id="3.40.50.300">
    <property type="entry name" value="P-loop containing nucleotide triphosphate hydrolases"/>
    <property type="match status" value="1"/>
</dbReference>
<evidence type="ECO:0000256" key="11">
    <source>
        <dbReference type="ARBA" id="ARBA00048679"/>
    </source>
</evidence>
<evidence type="ECO:0000256" key="1">
    <source>
        <dbReference type="ARBA" id="ARBA00012513"/>
    </source>
</evidence>